<evidence type="ECO:0000313" key="12">
    <source>
        <dbReference type="EMBL" id="GIY93888.1"/>
    </source>
</evidence>
<evidence type="ECO:0000256" key="3">
    <source>
        <dbReference type="ARBA" id="ARBA00022737"/>
    </source>
</evidence>
<evidence type="ECO:0000313" key="13">
    <source>
        <dbReference type="Proteomes" id="UP001054945"/>
    </source>
</evidence>
<evidence type="ECO:0000256" key="1">
    <source>
        <dbReference type="ARBA" id="ARBA00004123"/>
    </source>
</evidence>
<reference evidence="12 13" key="1">
    <citation type="submission" date="2021-06" db="EMBL/GenBank/DDBJ databases">
        <title>Caerostris extrusa draft genome.</title>
        <authorList>
            <person name="Kono N."/>
            <person name="Arakawa K."/>
        </authorList>
    </citation>
    <scope>NUCLEOTIDE SEQUENCE [LARGE SCALE GENOMIC DNA]</scope>
</reference>
<dbReference type="Pfam" id="PF00098">
    <property type="entry name" value="zf-CCHC"/>
    <property type="match status" value="1"/>
</dbReference>
<proteinExistence type="predicted"/>
<dbReference type="Proteomes" id="UP001054945">
    <property type="component" value="Unassembled WGS sequence"/>
</dbReference>
<dbReference type="GO" id="GO:0071036">
    <property type="term" value="P:nuclear polyadenylation-dependent snoRNA catabolic process"/>
    <property type="evidence" value="ECO:0007669"/>
    <property type="project" value="TreeGrafter"/>
</dbReference>
<keyword evidence="13" id="KW-1185">Reference proteome</keyword>
<feature type="domain" description="CCHC-type" evidence="11">
    <location>
        <begin position="474"/>
        <end position="487"/>
    </location>
</feature>
<dbReference type="GO" id="GO:0031499">
    <property type="term" value="C:TRAMP complex"/>
    <property type="evidence" value="ECO:0007669"/>
    <property type="project" value="TreeGrafter"/>
</dbReference>
<evidence type="ECO:0000259" key="11">
    <source>
        <dbReference type="PROSITE" id="PS50158"/>
    </source>
</evidence>
<dbReference type="GO" id="GO:0071038">
    <property type="term" value="P:TRAMP-dependent tRNA surveillance pathway"/>
    <property type="evidence" value="ECO:0007669"/>
    <property type="project" value="TreeGrafter"/>
</dbReference>
<dbReference type="PROSITE" id="PS50158">
    <property type="entry name" value="ZF_CCHC"/>
    <property type="match status" value="1"/>
</dbReference>
<dbReference type="GO" id="GO:0071037">
    <property type="term" value="P:nuclear polyadenylation-dependent snRNA catabolic process"/>
    <property type="evidence" value="ECO:0007669"/>
    <property type="project" value="TreeGrafter"/>
</dbReference>
<dbReference type="PANTHER" id="PTHR46543:SF1">
    <property type="entry name" value="ZINC FINGER CCHC DOMAIN-CONTAINING PROTEIN 7"/>
    <property type="match status" value="1"/>
</dbReference>
<keyword evidence="5" id="KW-0862">Zinc</keyword>
<sequence>MTIMDEIWTSVEDTDCSSDDGATYSDRIDSDVEAELYSSIHHFSQDSTILEKDLTLTKSNPDLLQDHSTLPLTNSILSQENFPNEKSNQKNRSSVKVNKVQNEFTSDDIGTNQLMRKKLYTSFEAPVKKCRIQNNTHSNKKVKLLIPEKRKSDLLSEVLEDIQVNSKLLRPSNGLKRNASFSNLVAKGNRNSFGKIQVVASNSDSDSDSDSDNSVLYIEPDLSQLQMNVEKETILLNSGSDSESSTQSEKMFNKACKRKSFSLSSAELTENNDEIQVITSDSDNSVVYIEPDLLNQQMNIEKETIVLSSDSDSNASAQFEKTFSEVHQNKSILHSTAELIANNDDPWHINTDDLFPSKFLRGNRYHEQTTATCSNCKMKGHNARFCTVPKFIKCFICGGDHAGNKCKNRICFRCFYWGHDSRRCYQRIYSCNLCNRRGHTIQNCPDLWRRFHLTTSMGKIVAQTTCTSNKQIFCYNCGVPGHYGAECFQPQQNPPGFPTWTRVISYNNPNAVGGHLNKNMKKPNDTFRRQLIVGKKTPNDKKKKPNKKKNVPQVDGVRSHSTPLQKKKNSEKEKSPPSKESIKPDKDVYFPRTPKPNPTRRQLQRWQYNENKYRYKQRERQKEWQHRHEGNFASNVTF</sequence>
<dbReference type="GO" id="GO:0071031">
    <property type="term" value="P:nuclear mRNA surveillance of mRNA 3'-end processing"/>
    <property type="evidence" value="ECO:0007669"/>
    <property type="project" value="TreeGrafter"/>
</dbReference>
<dbReference type="GO" id="GO:0008270">
    <property type="term" value="F:zinc ion binding"/>
    <property type="evidence" value="ECO:0007669"/>
    <property type="project" value="UniProtKB-KW"/>
</dbReference>
<evidence type="ECO:0000256" key="10">
    <source>
        <dbReference type="SAM" id="MobiDB-lite"/>
    </source>
</evidence>
<keyword evidence="3" id="KW-0677">Repeat</keyword>
<dbReference type="SMART" id="SM00343">
    <property type="entry name" value="ZnF_C2HC"/>
    <property type="match status" value="5"/>
</dbReference>
<dbReference type="InterPro" id="IPR051644">
    <property type="entry name" value="TRAMP_AT-DNA-binding"/>
</dbReference>
<protein>
    <recommendedName>
        <fullName evidence="7">Zinc finger CCHC domain-containing protein 7</fullName>
    </recommendedName>
    <alternativeName>
        <fullName evidence="8">TRAMP-like complex RNA-binding factor ZCCHC7</fullName>
    </alternativeName>
</protein>
<dbReference type="EMBL" id="BPLR01000323">
    <property type="protein sequence ID" value="GIY93888.1"/>
    <property type="molecule type" value="Genomic_DNA"/>
</dbReference>
<keyword evidence="4 9" id="KW-0863">Zinc-finger</keyword>
<dbReference type="GO" id="GO:0071035">
    <property type="term" value="P:nuclear polyadenylation-dependent rRNA catabolic process"/>
    <property type="evidence" value="ECO:0007669"/>
    <property type="project" value="TreeGrafter"/>
</dbReference>
<feature type="compositionally biased region" description="Basic and acidic residues" evidence="10">
    <location>
        <begin position="611"/>
        <end position="630"/>
    </location>
</feature>
<keyword evidence="2" id="KW-0479">Metal-binding</keyword>
<organism evidence="12 13">
    <name type="scientific">Caerostris extrusa</name>
    <name type="common">Bark spider</name>
    <name type="synonym">Caerostris bankana</name>
    <dbReference type="NCBI Taxonomy" id="172846"/>
    <lineage>
        <taxon>Eukaryota</taxon>
        <taxon>Metazoa</taxon>
        <taxon>Ecdysozoa</taxon>
        <taxon>Arthropoda</taxon>
        <taxon>Chelicerata</taxon>
        <taxon>Arachnida</taxon>
        <taxon>Araneae</taxon>
        <taxon>Araneomorphae</taxon>
        <taxon>Entelegynae</taxon>
        <taxon>Araneoidea</taxon>
        <taxon>Araneidae</taxon>
        <taxon>Caerostris</taxon>
    </lineage>
</organism>
<dbReference type="GO" id="GO:0071039">
    <property type="term" value="P:nuclear polyadenylation-dependent CUT catabolic process"/>
    <property type="evidence" value="ECO:0007669"/>
    <property type="project" value="TreeGrafter"/>
</dbReference>
<evidence type="ECO:0000256" key="2">
    <source>
        <dbReference type="ARBA" id="ARBA00022723"/>
    </source>
</evidence>
<evidence type="ECO:0000256" key="8">
    <source>
        <dbReference type="ARBA" id="ARBA00043023"/>
    </source>
</evidence>
<feature type="compositionally biased region" description="Polar residues" evidence="10">
    <location>
        <begin position="599"/>
        <end position="610"/>
    </location>
</feature>
<dbReference type="AlphaFoldDB" id="A0AAV4XJD4"/>
<feature type="region of interest" description="Disordered" evidence="10">
    <location>
        <begin position="532"/>
        <end position="638"/>
    </location>
</feature>
<accession>A0AAV4XJD4</accession>
<keyword evidence="6" id="KW-0539">Nucleus</keyword>
<dbReference type="SUPFAM" id="SSF57756">
    <property type="entry name" value="Retrovirus zinc finger-like domains"/>
    <property type="match status" value="1"/>
</dbReference>
<evidence type="ECO:0000256" key="6">
    <source>
        <dbReference type="ARBA" id="ARBA00023242"/>
    </source>
</evidence>
<feature type="compositionally biased region" description="Basic residues" evidence="10">
    <location>
        <begin position="541"/>
        <end position="550"/>
    </location>
</feature>
<feature type="compositionally biased region" description="Basic and acidic residues" evidence="10">
    <location>
        <begin position="568"/>
        <end position="589"/>
    </location>
</feature>
<gene>
    <name evidence="12" type="primary">AVEN_266576_1</name>
    <name evidence="12" type="ORF">CEXT_3631</name>
</gene>
<dbReference type="GO" id="GO:0003723">
    <property type="term" value="F:RNA binding"/>
    <property type="evidence" value="ECO:0007669"/>
    <property type="project" value="TreeGrafter"/>
</dbReference>
<comment type="caution">
    <text evidence="12">The sequence shown here is derived from an EMBL/GenBank/DDBJ whole genome shotgun (WGS) entry which is preliminary data.</text>
</comment>
<comment type="subcellular location">
    <subcellularLocation>
        <location evidence="1">Nucleus</location>
    </subcellularLocation>
</comment>
<name>A0AAV4XJD4_CAEEX</name>
<dbReference type="InterPro" id="IPR001878">
    <property type="entry name" value="Znf_CCHC"/>
</dbReference>
<evidence type="ECO:0000256" key="7">
    <source>
        <dbReference type="ARBA" id="ARBA00041190"/>
    </source>
</evidence>
<evidence type="ECO:0000256" key="9">
    <source>
        <dbReference type="PROSITE-ProRule" id="PRU00047"/>
    </source>
</evidence>
<dbReference type="PANTHER" id="PTHR46543">
    <property type="entry name" value="ZINC FINGER CCHC DOMAIN-CONTAINING PROTEIN 7"/>
    <property type="match status" value="1"/>
</dbReference>
<dbReference type="Gene3D" id="4.10.60.10">
    <property type="entry name" value="Zinc finger, CCHC-type"/>
    <property type="match status" value="2"/>
</dbReference>
<evidence type="ECO:0000256" key="5">
    <source>
        <dbReference type="ARBA" id="ARBA00022833"/>
    </source>
</evidence>
<dbReference type="InterPro" id="IPR036875">
    <property type="entry name" value="Znf_CCHC_sf"/>
</dbReference>
<evidence type="ECO:0000256" key="4">
    <source>
        <dbReference type="ARBA" id="ARBA00022771"/>
    </source>
</evidence>